<organism evidence="2 3">
    <name type="scientific">Candidatus Daviesbacteria bacterium RIFCSPLOWO2_01_FULL_40_24</name>
    <dbReference type="NCBI Taxonomy" id="1797787"/>
    <lineage>
        <taxon>Bacteria</taxon>
        <taxon>Candidatus Daviesiibacteriota</taxon>
    </lineage>
</organism>
<reference evidence="2 3" key="1">
    <citation type="journal article" date="2016" name="Nat. Commun.">
        <title>Thousands of microbial genomes shed light on interconnected biogeochemical processes in an aquifer system.</title>
        <authorList>
            <person name="Anantharaman K."/>
            <person name="Brown C.T."/>
            <person name="Hug L.A."/>
            <person name="Sharon I."/>
            <person name="Castelle C.J."/>
            <person name="Probst A.J."/>
            <person name="Thomas B.C."/>
            <person name="Singh A."/>
            <person name="Wilkins M.J."/>
            <person name="Karaoz U."/>
            <person name="Brodie E.L."/>
            <person name="Williams K.H."/>
            <person name="Hubbard S.S."/>
            <person name="Banfield J.F."/>
        </authorList>
    </citation>
    <scope>NUCLEOTIDE SEQUENCE [LARGE SCALE GENOMIC DNA]</scope>
</reference>
<keyword evidence="1" id="KW-0175">Coiled coil</keyword>
<name>A0A1F5MII3_9BACT</name>
<protein>
    <submittedName>
        <fullName evidence="2">Uncharacterized protein</fullName>
    </submittedName>
</protein>
<evidence type="ECO:0000256" key="1">
    <source>
        <dbReference type="SAM" id="Coils"/>
    </source>
</evidence>
<accession>A0A1F5MII3</accession>
<evidence type="ECO:0000313" key="3">
    <source>
        <dbReference type="Proteomes" id="UP000178017"/>
    </source>
</evidence>
<comment type="caution">
    <text evidence="2">The sequence shown here is derived from an EMBL/GenBank/DDBJ whole genome shotgun (WGS) entry which is preliminary data.</text>
</comment>
<feature type="coiled-coil region" evidence="1">
    <location>
        <begin position="27"/>
        <end position="54"/>
    </location>
</feature>
<sequence>MDDNQQTLTPTDETSTTSVAMNLEAMIKANLSTIDRLSEELKKQKEMLQSVFENDETFKKHSDVAKEAARIKSNTKQQILKQPQVADVNEKVKSMQSQLKENQDALSEYLREYNRLTGITEIEGNDGEIRQIIYIAKLIRKT</sequence>
<proteinExistence type="predicted"/>
<dbReference type="AlphaFoldDB" id="A0A1F5MII3"/>
<feature type="coiled-coil region" evidence="1">
    <location>
        <begin position="85"/>
        <end position="112"/>
    </location>
</feature>
<dbReference type="EMBL" id="MFDO01000023">
    <property type="protein sequence ID" value="OGE65174.1"/>
    <property type="molecule type" value="Genomic_DNA"/>
</dbReference>
<dbReference type="Proteomes" id="UP000178017">
    <property type="component" value="Unassembled WGS sequence"/>
</dbReference>
<gene>
    <name evidence="2" type="ORF">A3B49_01430</name>
</gene>
<evidence type="ECO:0000313" key="2">
    <source>
        <dbReference type="EMBL" id="OGE65174.1"/>
    </source>
</evidence>